<protein>
    <submittedName>
        <fullName evidence="2">Uncharacterized protein</fullName>
    </submittedName>
</protein>
<feature type="region of interest" description="Disordered" evidence="1">
    <location>
        <begin position="35"/>
        <end position="57"/>
    </location>
</feature>
<reference evidence="2 3" key="1">
    <citation type="submission" date="2023-04" db="EMBL/GenBank/DDBJ databases">
        <title>A novel bacteria isolated from coastal sediment.</title>
        <authorList>
            <person name="Liu X.-J."/>
            <person name="Du Z.-J."/>
        </authorList>
    </citation>
    <scope>NUCLEOTIDE SEQUENCE [LARGE SCALE GENOMIC DNA]</scope>
    <source>
        <strain evidence="2 3">SDUM461003</strain>
    </source>
</reference>
<name>A0ABU1AVR5_9BACT</name>
<proteinExistence type="predicted"/>
<evidence type="ECO:0000313" key="3">
    <source>
        <dbReference type="Proteomes" id="UP001225316"/>
    </source>
</evidence>
<keyword evidence="3" id="KW-1185">Reference proteome</keyword>
<sequence>MNDHGNCIAQATNTDGKQCVVLLLKVDVEIHDENGNPQIATEENPANVPVNGDFDEEKQTNGRYVRNYEDASIGFVDNSTDLKTDDLRGCVVIFQA</sequence>
<dbReference type="RefSeq" id="WP_308950748.1">
    <property type="nucleotide sequence ID" value="NZ_JARXHW010000027.1"/>
</dbReference>
<evidence type="ECO:0000313" key="2">
    <source>
        <dbReference type="EMBL" id="MDQ8208241.1"/>
    </source>
</evidence>
<organism evidence="2 3">
    <name type="scientific">Thalassobacterium maritimum</name>
    <dbReference type="NCBI Taxonomy" id="3041265"/>
    <lineage>
        <taxon>Bacteria</taxon>
        <taxon>Pseudomonadati</taxon>
        <taxon>Verrucomicrobiota</taxon>
        <taxon>Opitutia</taxon>
        <taxon>Puniceicoccales</taxon>
        <taxon>Coraliomargaritaceae</taxon>
        <taxon>Thalassobacterium</taxon>
    </lineage>
</organism>
<comment type="caution">
    <text evidence="2">The sequence shown here is derived from an EMBL/GenBank/DDBJ whole genome shotgun (WGS) entry which is preliminary data.</text>
</comment>
<accession>A0ABU1AVR5</accession>
<evidence type="ECO:0000256" key="1">
    <source>
        <dbReference type="SAM" id="MobiDB-lite"/>
    </source>
</evidence>
<gene>
    <name evidence="2" type="ORF">QEH52_12025</name>
</gene>
<dbReference type="EMBL" id="JARXHW010000027">
    <property type="protein sequence ID" value="MDQ8208241.1"/>
    <property type="molecule type" value="Genomic_DNA"/>
</dbReference>
<dbReference type="Proteomes" id="UP001225316">
    <property type="component" value="Unassembled WGS sequence"/>
</dbReference>